<keyword evidence="3" id="KW-1185">Reference proteome</keyword>
<comment type="caution">
    <text evidence="2">The sequence shown here is derived from an EMBL/GenBank/DDBJ whole genome shotgun (WGS) entry which is preliminary data.</text>
</comment>
<gene>
    <name evidence="2" type="ORF">GCWU000321_01258</name>
</gene>
<reference evidence="2" key="1">
    <citation type="submission" date="2009-09" db="EMBL/GenBank/DDBJ databases">
        <authorList>
            <person name="Weinstock G."/>
            <person name="Sodergren E."/>
            <person name="Clifton S."/>
            <person name="Fulton L."/>
            <person name="Fulton B."/>
            <person name="Courtney L."/>
            <person name="Fronick C."/>
            <person name="Harrison M."/>
            <person name="Strong C."/>
            <person name="Farmer C."/>
            <person name="Delahaunty K."/>
            <person name="Markovic C."/>
            <person name="Hall O."/>
            <person name="Minx P."/>
            <person name="Tomlinson C."/>
            <person name="Mitreva M."/>
            <person name="Nelson J."/>
            <person name="Hou S."/>
            <person name="Wollam A."/>
            <person name="Pepin K.H."/>
            <person name="Johnson M."/>
            <person name="Bhonagiri V."/>
            <person name="Nash W.E."/>
            <person name="Warren W."/>
            <person name="Chinwalla A."/>
            <person name="Mardis E.R."/>
            <person name="Wilson R.K."/>
        </authorList>
    </citation>
    <scope>NUCLEOTIDE SEQUENCE [LARGE SCALE GENOMIC DNA]</scope>
    <source>
        <strain evidence="2">DSM 15470</strain>
    </source>
</reference>
<dbReference type="HOGENOM" id="CLU_109345_1_0_9"/>
<sequence length="175" mass="20768">MVFSPIDYINTEERPEMIQKVRDGEAFVSICGHCGKKSRMDYSFLYYQPSALFLVYYAADQEDYEKAWKMLTGQDRGRRLDEEKLRGVKKRLVTSREALREKLMILDSGFDDRVIELMKGLAFMSLRRHSPELHPERVLFDMGLTGTIIFVLRKREKSSRHMHLRRRCTEKLKRV</sequence>
<dbReference type="Pfam" id="PF14353">
    <property type="entry name" value="CpXC"/>
    <property type="match status" value="1"/>
</dbReference>
<dbReference type="EMBL" id="ACIM02000001">
    <property type="protein sequence ID" value="EEW97270.1"/>
    <property type="molecule type" value="Genomic_DNA"/>
</dbReference>
<evidence type="ECO:0000259" key="1">
    <source>
        <dbReference type="Pfam" id="PF14353"/>
    </source>
</evidence>
<dbReference type="Proteomes" id="UP000004736">
    <property type="component" value="Unassembled WGS sequence"/>
</dbReference>
<dbReference type="AlphaFoldDB" id="C9LNY4"/>
<proteinExistence type="predicted"/>
<name>C9LNY4_9FIRM</name>
<feature type="domain" description="CpXC" evidence="1">
    <location>
        <begin position="7"/>
        <end position="119"/>
    </location>
</feature>
<evidence type="ECO:0000313" key="3">
    <source>
        <dbReference type="Proteomes" id="UP000004736"/>
    </source>
</evidence>
<accession>C9LNY4</accession>
<dbReference type="STRING" id="592028.GCWU000321_01258"/>
<evidence type="ECO:0000313" key="2">
    <source>
        <dbReference type="EMBL" id="EEW97270.1"/>
    </source>
</evidence>
<organism evidence="2 3">
    <name type="scientific">Dialister invisus DSM 15470</name>
    <dbReference type="NCBI Taxonomy" id="592028"/>
    <lineage>
        <taxon>Bacteria</taxon>
        <taxon>Bacillati</taxon>
        <taxon>Bacillota</taxon>
        <taxon>Negativicutes</taxon>
        <taxon>Veillonellales</taxon>
        <taxon>Veillonellaceae</taxon>
        <taxon>Dialister</taxon>
    </lineage>
</organism>
<dbReference type="InterPro" id="IPR025682">
    <property type="entry name" value="CpXC_dom"/>
</dbReference>
<protein>
    <recommendedName>
        <fullName evidence="1">CpXC domain-containing protein</fullName>
    </recommendedName>
</protein>